<comment type="caution">
    <text evidence="2">The sequence shown here is derived from an EMBL/GenBank/DDBJ whole genome shotgun (WGS) entry which is preliminary data.</text>
</comment>
<feature type="domain" description="Senescence" evidence="1">
    <location>
        <begin position="152"/>
        <end position="337"/>
    </location>
</feature>
<evidence type="ECO:0000313" key="2">
    <source>
        <dbReference type="EMBL" id="CAG9312462.1"/>
    </source>
</evidence>
<keyword evidence="3" id="KW-1185">Reference proteome</keyword>
<evidence type="ECO:0000259" key="1">
    <source>
        <dbReference type="Pfam" id="PF06911"/>
    </source>
</evidence>
<evidence type="ECO:0000313" key="3">
    <source>
        <dbReference type="Proteomes" id="UP001162131"/>
    </source>
</evidence>
<dbReference type="EMBL" id="CAJZBQ010000006">
    <property type="protein sequence ID" value="CAG9312462.1"/>
    <property type="molecule type" value="Genomic_DNA"/>
</dbReference>
<dbReference type="InterPro" id="IPR045036">
    <property type="entry name" value="Spartin-like"/>
</dbReference>
<dbReference type="AlphaFoldDB" id="A0AAU9IG50"/>
<reference evidence="2" key="1">
    <citation type="submission" date="2021-09" db="EMBL/GenBank/DDBJ databases">
        <authorList>
            <consortium name="AG Swart"/>
            <person name="Singh M."/>
            <person name="Singh A."/>
            <person name="Seah K."/>
            <person name="Emmerich C."/>
        </authorList>
    </citation>
    <scope>NUCLEOTIDE SEQUENCE</scope>
    <source>
        <strain evidence="2">ATCC30299</strain>
    </source>
</reference>
<dbReference type="PANTHER" id="PTHR21068:SF43">
    <property type="entry name" value="SPARTIN"/>
    <property type="match status" value="1"/>
</dbReference>
<name>A0AAU9IG50_9CILI</name>
<dbReference type="PANTHER" id="PTHR21068">
    <property type="entry name" value="SPARTIN"/>
    <property type="match status" value="1"/>
</dbReference>
<dbReference type="Pfam" id="PF06911">
    <property type="entry name" value="Senescence"/>
    <property type="match status" value="1"/>
</dbReference>
<sequence>MEEENVQAELLLSVQNTEIYSIVGDQKRLFTTGELRLYRLSDQNLYLLTVGDFRYSLSKEIPVMKGDKRSYVFPSTEGFYGIIFPIEVDIEELDVFEIILQDSTEFTKIKDRRNSMPEESTSDTEVQVYIEESQEIVEKEKKEGKVGKISHYIELGGTKIKKGLIRGATFTSKGIVKGGEYLKKKIKKKPKPTEVSEKSKARIRKMKMASQMVLALSKALVSGAVEMTTQIASSISSHFKNSKTGNRLERSKTYQSAKELGMAGINAVVTIYDGLEEAVIILAKSSANTTVSVVEHRYGEQAASATSESLSVLGNVGSAYNQVKKMGLKKLAKATAKKTAIGIMEEEEEKKE</sequence>
<accession>A0AAU9IG50</accession>
<dbReference type="InterPro" id="IPR009686">
    <property type="entry name" value="Senescence/spartin_C"/>
</dbReference>
<dbReference type="Proteomes" id="UP001162131">
    <property type="component" value="Unassembled WGS sequence"/>
</dbReference>
<proteinExistence type="predicted"/>
<organism evidence="2 3">
    <name type="scientific">Blepharisma stoltei</name>
    <dbReference type="NCBI Taxonomy" id="1481888"/>
    <lineage>
        <taxon>Eukaryota</taxon>
        <taxon>Sar</taxon>
        <taxon>Alveolata</taxon>
        <taxon>Ciliophora</taxon>
        <taxon>Postciliodesmatophora</taxon>
        <taxon>Heterotrichea</taxon>
        <taxon>Heterotrichida</taxon>
        <taxon>Blepharismidae</taxon>
        <taxon>Blepharisma</taxon>
    </lineage>
</organism>
<dbReference type="GO" id="GO:0005886">
    <property type="term" value="C:plasma membrane"/>
    <property type="evidence" value="ECO:0007669"/>
    <property type="project" value="TreeGrafter"/>
</dbReference>
<gene>
    <name evidence="2" type="ORF">BSTOLATCC_MIC6565</name>
</gene>
<protein>
    <recommendedName>
        <fullName evidence="1">Senescence domain-containing protein</fullName>
    </recommendedName>
</protein>